<evidence type="ECO:0000313" key="3">
    <source>
        <dbReference type="EMBL" id="RZS62016.1"/>
    </source>
</evidence>
<dbReference type="AlphaFoldDB" id="A0A4Q7M2B3"/>
<keyword evidence="2" id="KW-0812">Transmembrane</keyword>
<accession>A0A4Q7M2B3</accession>
<dbReference type="InterPro" id="IPR042001">
    <property type="entry name" value="Sortase_F"/>
</dbReference>
<protein>
    <submittedName>
        <fullName evidence="3">Sortase family protein</fullName>
    </submittedName>
</protein>
<evidence type="ECO:0000313" key="4">
    <source>
        <dbReference type="Proteomes" id="UP000293852"/>
    </source>
</evidence>
<dbReference type="SUPFAM" id="SSF63817">
    <property type="entry name" value="Sortase"/>
    <property type="match status" value="1"/>
</dbReference>
<dbReference type="Gene3D" id="2.40.260.10">
    <property type="entry name" value="Sortase"/>
    <property type="match status" value="1"/>
</dbReference>
<sequence>MQSVAPISHQRRARRRGSLIALLIVGIVAVGIAVVELTLNRGVEAEPVATPPAVVATPTPSHEPVEEPEPIHAATPLELHIPSLSVHAEIEVFTDAMVAAGDGWIDPTTADIVSWWQGGGTPSFPAENTVYLYGHVSRLPAVFNDLHTVEPGALITVMTEAGSIDYDVEKVLEPILMTALPDDPRVNAAVPGRLVLIGCYREEDQGRRPTTHNLVVIAQQVGV</sequence>
<name>A0A4Q7M2B3_9MICO</name>
<keyword evidence="1" id="KW-0378">Hydrolase</keyword>
<dbReference type="InterPro" id="IPR005754">
    <property type="entry name" value="Sortase"/>
</dbReference>
<dbReference type="Proteomes" id="UP000293852">
    <property type="component" value="Unassembled WGS sequence"/>
</dbReference>
<keyword evidence="2" id="KW-0472">Membrane</keyword>
<dbReference type="GO" id="GO:0016787">
    <property type="term" value="F:hydrolase activity"/>
    <property type="evidence" value="ECO:0007669"/>
    <property type="project" value="UniProtKB-KW"/>
</dbReference>
<feature type="transmembrane region" description="Helical" evidence="2">
    <location>
        <begin position="20"/>
        <end position="39"/>
    </location>
</feature>
<dbReference type="InterPro" id="IPR023365">
    <property type="entry name" value="Sortase_dom-sf"/>
</dbReference>
<keyword evidence="4" id="KW-1185">Reference proteome</keyword>
<keyword evidence="2" id="KW-1133">Transmembrane helix</keyword>
<evidence type="ECO:0000256" key="2">
    <source>
        <dbReference type="SAM" id="Phobius"/>
    </source>
</evidence>
<dbReference type="EMBL" id="SGWX01000001">
    <property type="protein sequence ID" value="RZS62016.1"/>
    <property type="molecule type" value="Genomic_DNA"/>
</dbReference>
<comment type="caution">
    <text evidence="3">The sequence shown here is derived from an EMBL/GenBank/DDBJ whole genome shotgun (WGS) entry which is preliminary data.</text>
</comment>
<dbReference type="Pfam" id="PF04203">
    <property type="entry name" value="Sortase"/>
    <property type="match status" value="1"/>
</dbReference>
<reference evidence="3 4" key="1">
    <citation type="submission" date="2019-02" db="EMBL/GenBank/DDBJ databases">
        <title>Sequencing the genomes of 1000 actinobacteria strains.</title>
        <authorList>
            <person name="Klenk H.-P."/>
        </authorList>
    </citation>
    <scope>NUCLEOTIDE SEQUENCE [LARGE SCALE GENOMIC DNA]</scope>
    <source>
        <strain evidence="3 4">DSM 16932</strain>
    </source>
</reference>
<proteinExistence type="predicted"/>
<dbReference type="RefSeq" id="WP_165399912.1">
    <property type="nucleotide sequence ID" value="NZ_SGWX01000001.1"/>
</dbReference>
<gene>
    <name evidence="3" type="ORF">EV386_2333</name>
</gene>
<evidence type="ECO:0000256" key="1">
    <source>
        <dbReference type="ARBA" id="ARBA00022801"/>
    </source>
</evidence>
<dbReference type="CDD" id="cd05829">
    <property type="entry name" value="Sortase_F"/>
    <property type="match status" value="1"/>
</dbReference>
<organism evidence="3 4">
    <name type="scientific">Xylanimonas ulmi</name>
    <dbReference type="NCBI Taxonomy" id="228973"/>
    <lineage>
        <taxon>Bacteria</taxon>
        <taxon>Bacillati</taxon>
        <taxon>Actinomycetota</taxon>
        <taxon>Actinomycetes</taxon>
        <taxon>Micrococcales</taxon>
        <taxon>Promicromonosporaceae</taxon>
        <taxon>Xylanimonas</taxon>
    </lineage>
</organism>